<organism evidence="1 2">
    <name type="scientific">Maribacter confluentis</name>
    <dbReference type="NCBI Taxonomy" id="1656093"/>
    <lineage>
        <taxon>Bacteria</taxon>
        <taxon>Pseudomonadati</taxon>
        <taxon>Bacteroidota</taxon>
        <taxon>Flavobacteriia</taxon>
        <taxon>Flavobacteriales</taxon>
        <taxon>Flavobacteriaceae</taxon>
        <taxon>Maribacter</taxon>
    </lineage>
</organism>
<proteinExistence type="predicted"/>
<keyword evidence="2" id="KW-1185">Reference proteome</keyword>
<reference evidence="1" key="1">
    <citation type="journal article" date="2014" name="Int. J. Syst. Evol. Microbiol.">
        <title>Complete genome of a new Firmicutes species belonging to the dominant human colonic microbiota ('Ruminococcus bicirculans') reveals two chromosomes and a selective capacity to utilize plant glucans.</title>
        <authorList>
            <consortium name="NISC Comparative Sequencing Program"/>
            <person name="Wegmann U."/>
            <person name="Louis P."/>
            <person name="Goesmann A."/>
            <person name="Henrissat B."/>
            <person name="Duncan S.H."/>
            <person name="Flint H.J."/>
        </authorList>
    </citation>
    <scope>NUCLEOTIDE SEQUENCE</scope>
    <source>
        <strain evidence="1">CECT 8869</strain>
    </source>
</reference>
<sequence>MGNADPIAYINNYPGRCFFSWHTKDDMEFGTIVKVNFINLFSYVKKPALDIMWPKLKNTILTPCSVLKWEMNSYIIQT</sequence>
<dbReference type="EMBL" id="JAUKUC010000001">
    <property type="protein sequence ID" value="MDO1513568.1"/>
    <property type="molecule type" value="Genomic_DNA"/>
</dbReference>
<name>A0ABT8RSI5_9FLAO</name>
<evidence type="ECO:0000313" key="1">
    <source>
        <dbReference type="EMBL" id="MDO1513568.1"/>
    </source>
</evidence>
<accession>A0ABT8RSI5</accession>
<reference evidence="1" key="2">
    <citation type="submission" date="2023-06" db="EMBL/GenBank/DDBJ databases">
        <authorList>
            <person name="Lucena T."/>
            <person name="Sun Q."/>
        </authorList>
    </citation>
    <scope>NUCLEOTIDE SEQUENCE</scope>
    <source>
        <strain evidence="1">CECT 8869</strain>
    </source>
</reference>
<dbReference type="RefSeq" id="WP_304436427.1">
    <property type="nucleotide sequence ID" value="NZ_JAUKUC010000001.1"/>
</dbReference>
<comment type="caution">
    <text evidence="1">The sequence shown here is derived from an EMBL/GenBank/DDBJ whole genome shotgun (WGS) entry which is preliminary data.</text>
</comment>
<protein>
    <submittedName>
        <fullName evidence="1">Uncharacterized protein</fullName>
    </submittedName>
</protein>
<gene>
    <name evidence="1" type="ORF">Q2T41_12975</name>
</gene>
<evidence type="ECO:0000313" key="2">
    <source>
        <dbReference type="Proteomes" id="UP001168579"/>
    </source>
</evidence>
<dbReference type="Proteomes" id="UP001168579">
    <property type="component" value="Unassembled WGS sequence"/>
</dbReference>